<dbReference type="GO" id="GO:0090575">
    <property type="term" value="C:RNA polymerase II transcription regulator complex"/>
    <property type="evidence" value="ECO:0000318"/>
    <property type="project" value="GO_Central"/>
</dbReference>
<dbReference type="KEGG" id="tps:THAPSDRAFT_3973"/>
<evidence type="ECO:0000313" key="13">
    <source>
        <dbReference type="Proteomes" id="UP000001449"/>
    </source>
</evidence>
<evidence type="ECO:0000256" key="4">
    <source>
        <dbReference type="ARBA" id="ARBA00023015"/>
    </source>
</evidence>
<dbReference type="eggNOG" id="KOG2578">
    <property type="taxonomic scope" value="Eukaryota"/>
</dbReference>
<organism evidence="12 13">
    <name type="scientific">Thalassiosira pseudonana</name>
    <name type="common">Marine diatom</name>
    <name type="synonym">Cyclotella nana</name>
    <dbReference type="NCBI Taxonomy" id="35128"/>
    <lineage>
        <taxon>Eukaryota</taxon>
        <taxon>Sar</taxon>
        <taxon>Stramenopiles</taxon>
        <taxon>Ochrophyta</taxon>
        <taxon>Bacillariophyta</taxon>
        <taxon>Coscinodiscophyceae</taxon>
        <taxon>Thalassiosirophycidae</taxon>
        <taxon>Thalassiosirales</taxon>
        <taxon>Thalassiosiraceae</taxon>
        <taxon>Thalassiosira</taxon>
    </lineage>
</organism>
<feature type="compositionally biased region" description="Basic and acidic residues" evidence="10">
    <location>
        <begin position="478"/>
        <end position="493"/>
    </location>
</feature>
<dbReference type="Gene3D" id="1.10.10.10">
    <property type="entry name" value="Winged helix-like DNA-binding domain superfamily/Winged helix DNA-binding domain"/>
    <property type="match status" value="2"/>
</dbReference>
<keyword evidence="6 9" id="KW-0804">Transcription</keyword>
<keyword evidence="5 9" id="KW-0238">DNA-binding</keyword>
<keyword evidence="7 9" id="KW-0539">Nucleus</keyword>
<dbReference type="PANTHER" id="PTHR12081">
    <property type="entry name" value="TRANSCRIPTION FACTOR E2F"/>
    <property type="match status" value="1"/>
</dbReference>
<proteinExistence type="inferred from homology"/>
<evidence type="ECO:0000256" key="5">
    <source>
        <dbReference type="ARBA" id="ARBA00023125"/>
    </source>
</evidence>
<evidence type="ECO:0000256" key="6">
    <source>
        <dbReference type="ARBA" id="ARBA00023163"/>
    </source>
</evidence>
<dbReference type="STRING" id="35128.B8BWH6"/>
<evidence type="ECO:0000256" key="9">
    <source>
        <dbReference type="RuleBase" id="RU003796"/>
    </source>
</evidence>
<reference evidence="12 13" key="1">
    <citation type="journal article" date="2004" name="Science">
        <title>The genome of the diatom Thalassiosira pseudonana: ecology, evolution, and metabolism.</title>
        <authorList>
            <person name="Armbrust E.V."/>
            <person name="Berges J.A."/>
            <person name="Bowler C."/>
            <person name="Green B.R."/>
            <person name="Martinez D."/>
            <person name="Putnam N.H."/>
            <person name="Zhou S."/>
            <person name="Allen A.E."/>
            <person name="Apt K.E."/>
            <person name="Bechner M."/>
            <person name="Brzezinski M.A."/>
            <person name="Chaal B.K."/>
            <person name="Chiovitti A."/>
            <person name="Davis A.K."/>
            <person name="Demarest M.S."/>
            <person name="Detter J.C."/>
            <person name="Glavina T."/>
            <person name="Goodstein D."/>
            <person name="Hadi M.Z."/>
            <person name="Hellsten U."/>
            <person name="Hildebrand M."/>
            <person name="Jenkins B.D."/>
            <person name="Jurka J."/>
            <person name="Kapitonov V.V."/>
            <person name="Kroger N."/>
            <person name="Lau W.W."/>
            <person name="Lane T.W."/>
            <person name="Larimer F.W."/>
            <person name="Lippmeier J.C."/>
            <person name="Lucas S."/>
            <person name="Medina M."/>
            <person name="Montsant A."/>
            <person name="Obornik M."/>
            <person name="Parker M.S."/>
            <person name="Palenik B."/>
            <person name="Pazour G.J."/>
            <person name="Richardson P.M."/>
            <person name="Rynearson T.A."/>
            <person name="Saito M.A."/>
            <person name="Schwartz D.C."/>
            <person name="Thamatrakoln K."/>
            <person name="Valentin K."/>
            <person name="Vardi A."/>
            <person name="Wilkerson F.P."/>
            <person name="Rokhsar D.S."/>
        </authorList>
    </citation>
    <scope>NUCLEOTIDE SEQUENCE [LARGE SCALE GENOMIC DNA]</scope>
    <source>
        <strain evidence="12 13">CCMP1335</strain>
    </source>
</reference>
<dbReference type="PaxDb" id="35128-Thaps3973"/>
<dbReference type="GO" id="GO:0006357">
    <property type="term" value="P:regulation of transcription by RNA polymerase II"/>
    <property type="evidence" value="ECO:0000318"/>
    <property type="project" value="GO_Central"/>
</dbReference>
<dbReference type="AlphaFoldDB" id="B8BWH6"/>
<sequence length="493" mass="54750">MQSPDPTNTLVEDAAVEAPVPLEASQQPAPFSPPNSEVKKKSAAMSLASFTAAPLEDEEAGNPDIEVAPAPYVPPPELPPQGMPHPHPHYAVSVPIAGPRDYPHPPSYHTVVMQGGQAIRSVPNPHKKPRTESTPQRVANIMAGEFAESSKLQYDVEGEEVEGSGSRLNSLMEASQFASPMARAQAQAQQYAQYPGPHAHMPPLHHKPPAKRAKSTVPRKDKSLSVLCQSFMELYRNAPPCTEGQDNGAIIEICELSTHLDVKRRRIYDIINIMEALNIVSRMKKNTYRWHGSKNLPQFFARIQQQGFAEKAARETGDKSYDDDEKIKGMAATCQKLIQHFLVTGYVELSLTDAAEAVLGPLPEQQQDAPLVAVNKQLRGLTEDEKEMNTAAQKAMKTKIRRMYDIANVLQSLGIIRKENVGSTSVRAKPSFRWVYGVSPQNMHHHLPPNEREGMPPMPHQMQMAPDVHHQHPHHLHREQDMHADHHAEQDAV</sequence>
<dbReference type="SMART" id="SM01372">
    <property type="entry name" value="E2F_TDP"/>
    <property type="match status" value="2"/>
</dbReference>
<dbReference type="GeneID" id="7452739"/>
<dbReference type="GO" id="GO:0000981">
    <property type="term" value="F:DNA-binding transcription factor activity, RNA polymerase II-specific"/>
    <property type="evidence" value="ECO:0000318"/>
    <property type="project" value="GO_Central"/>
</dbReference>
<accession>B8BWH6</accession>
<evidence type="ECO:0000256" key="8">
    <source>
        <dbReference type="ARBA" id="ARBA00023306"/>
    </source>
</evidence>
<dbReference type="EMBL" id="CM000640">
    <property type="protein sequence ID" value="EED94033.1"/>
    <property type="molecule type" value="Genomic_DNA"/>
</dbReference>
<keyword evidence="4 9" id="KW-0805">Transcription regulation</keyword>
<feature type="region of interest" description="Disordered" evidence="10">
    <location>
        <begin position="443"/>
        <end position="493"/>
    </location>
</feature>
<dbReference type="HOGENOM" id="CLU_553812_0_0_1"/>
<feature type="domain" description="E2F/DP family winged-helix DNA-binding" evidence="11">
    <location>
        <begin position="325"/>
        <end position="436"/>
    </location>
</feature>
<keyword evidence="3" id="KW-0678">Repressor</keyword>
<evidence type="ECO:0000256" key="10">
    <source>
        <dbReference type="SAM" id="MobiDB-lite"/>
    </source>
</evidence>
<dbReference type="GO" id="GO:0000978">
    <property type="term" value="F:RNA polymerase II cis-regulatory region sequence-specific DNA binding"/>
    <property type="evidence" value="ECO:0000318"/>
    <property type="project" value="GO_Central"/>
</dbReference>
<dbReference type="SUPFAM" id="SSF46785">
    <property type="entry name" value="Winged helix' DNA-binding domain"/>
    <property type="match status" value="2"/>
</dbReference>
<dbReference type="InterPro" id="IPR015633">
    <property type="entry name" value="E2F"/>
</dbReference>
<keyword evidence="8" id="KW-0131">Cell cycle</keyword>
<keyword evidence="13" id="KW-1185">Reference proteome</keyword>
<dbReference type="InterPro" id="IPR036390">
    <property type="entry name" value="WH_DNA-bd_sf"/>
</dbReference>
<evidence type="ECO:0000256" key="1">
    <source>
        <dbReference type="ARBA" id="ARBA00004123"/>
    </source>
</evidence>
<dbReference type="Proteomes" id="UP000001449">
    <property type="component" value="Chromosome 3"/>
</dbReference>
<feature type="domain" description="E2F/DP family winged-helix DNA-binding" evidence="11">
    <location>
        <begin position="219"/>
        <end position="292"/>
    </location>
</feature>
<gene>
    <name evidence="12" type="ORF">THAPSDRAFT_3973</name>
</gene>
<dbReference type="InParanoid" id="B8BWH6"/>
<evidence type="ECO:0000256" key="7">
    <source>
        <dbReference type="ARBA" id="ARBA00023242"/>
    </source>
</evidence>
<dbReference type="FunFam" id="1.10.10.10:FF:000073">
    <property type="entry name" value="E2F transcription factor 8"/>
    <property type="match status" value="1"/>
</dbReference>
<feature type="region of interest" description="Disordered" evidence="10">
    <location>
        <begin position="1"/>
        <end position="43"/>
    </location>
</feature>
<comment type="subcellular location">
    <subcellularLocation>
        <location evidence="1 9">Nucleus</location>
    </subcellularLocation>
</comment>
<evidence type="ECO:0000256" key="3">
    <source>
        <dbReference type="ARBA" id="ARBA00022491"/>
    </source>
</evidence>
<comment type="similarity">
    <text evidence="2 9">Belongs to the E2F/DP family.</text>
</comment>
<reference evidence="12 13" key="2">
    <citation type="journal article" date="2008" name="Nature">
        <title>The Phaeodactylum genome reveals the evolutionary history of diatom genomes.</title>
        <authorList>
            <person name="Bowler C."/>
            <person name="Allen A.E."/>
            <person name="Badger J.H."/>
            <person name="Grimwood J."/>
            <person name="Jabbari K."/>
            <person name="Kuo A."/>
            <person name="Maheswari U."/>
            <person name="Martens C."/>
            <person name="Maumus F."/>
            <person name="Otillar R.P."/>
            <person name="Rayko E."/>
            <person name="Salamov A."/>
            <person name="Vandepoele K."/>
            <person name="Beszteri B."/>
            <person name="Gruber A."/>
            <person name="Heijde M."/>
            <person name="Katinka M."/>
            <person name="Mock T."/>
            <person name="Valentin K."/>
            <person name="Verret F."/>
            <person name="Berges J.A."/>
            <person name="Brownlee C."/>
            <person name="Cadoret J.P."/>
            <person name="Chiovitti A."/>
            <person name="Choi C.J."/>
            <person name="Coesel S."/>
            <person name="De Martino A."/>
            <person name="Detter J.C."/>
            <person name="Durkin C."/>
            <person name="Falciatore A."/>
            <person name="Fournet J."/>
            <person name="Haruta M."/>
            <person name="Huysman M.J."/>
            <person name="Jenkins B.D."/>
            <person name="Jiroutova K."/>
            <person name="Jorgensen R.E."/>
            <person name="Joubert Y."/>
            <person name="Kaplan A."/>
            <person name="Kroger N."/>
            <person name="Kroth P.G."/>
            <person name="La Roche J."/>
            <person name="Lindquist E."/>
            <person name="Lommer M."/>
            <person name="Martin-Jezequel V."/>
            <person name="Lopez P.J."/>
            <person name="Lucas S."/>
            <person name="Mangogna M."/>
            <person name="McGinnis K."/>
            <person name="Medlin L.K."/>
            <person name="Montsant A."/>
            <person name="Oudot-Le Secq M.P."/>
            <person name="Napoli C."/>
            <person name="Obornik M."/>
            <person name="Parker M.S."/>
            <person name="Petit J.L."/>
            <person name="Porcel B.M."/>
            <person name="Poulsen N."/>
            <person name="Robison M."/>
            <person name="Rychlewski L."/>
            <person name="Rynearson T.A."/>
            <person name="Schmutz J."/>
            <person name="Shapiro H."/>
            <person name="Siaut M."/>
            <person name="Stanley M."/>
            <person name="Sussman M.R."/>
            <person name="Taylor A.R."/>
            <person name="Vardi A."/>
            <person name="von Dassow P."/>
            <person name="Vyverman W."/>
            <person name="Willis A."/>
            <person name="Wyrwicz L.S."/>
            <person name="Rokhsar D.S."/>
            <person name="Weissenbach J."/>
            <person name="Armbrust E.V."/>
            <person name="Green B.R."/>
            <person name="Van de Peer Y."/>
            <person name="Grigoriev I.V."/>
        </authorList>
    </citation>
    <scope>NUCLEOTIDE SEQUENCE [LARGE SCALE GENOMIC DNA]</scope>
    <source>
        <strain evidence="12 13">CCMP1335</strain>
    </source>
</reference>
<dbReference type="InterPro" id="IPR003316">
    <property type="entry name" value="E2F_WHTH_DNA-bd_dom"/>
</dbReference>
<dbReference type="PANTHER" id="PTHR12081:SF7">
    <property type="entry name" value="TRANSCRIPTION FACTOR EFL-3"/>
    <property type="match status" value="1"/>
</dbReference>
<dbReference type="InterPro" id="IPR036388">
    <property type="entry name" value="WH-like_DNA-bd_sf"/>
</dbReference>
<name>B8BWH6_THAPS</name>
<evidence type="ECO:0000313" key="12">
    <source>
        <dbReference type="EMBL" id="EED94033.1"/>
    </source>
</evidence>
<dbReference type="RefSeq" id="XP_002288597.1">
    <property type="nucleotide sequence ID" value="XM_002288561.1"/>
</dbReference>
<evidence type="ECO:0000256" key="2">
    <source>
        <dbReference type="ARBA" id="ARBA00010940"/>
    </source>
</evidence>
<evidence type="ECO:0000259" key="11">
    <source>
        <dbReference type="SMART" id="SM01372"/>
    </source>
</evidence>
<protein>
    <recommendedName>
        <fullName evidence="11">E2F/DP family winged-helix DNA-binding domain-containing protein</fullName>
    </recommendedName>
</protein>
<dbReference type="Pfam" id="PF02319">
    <property type="entry name" value="WHD_E2F_TDP"/>
    <property type="match status" value="2"/>
</dbReference>
<feature type="compositionally biased region" description="Polar residues" evidence="10">
    <location>
        <begin position="1"/>
        <end position="10"/>
    </location>
</feature>